<dbReference type="HAMAP" id="MF_01966">
    <property type="entry name" value="NADHX_epimerase"/>
    <property type="match status" value="1"/>
</dbReference>
<dbReference type="CDD" id="cd01171">
    <property type="entry name" value="YXKO-related"/>
    <property type="match status" value="1"/>
</dbReference>
<dbReference type="Pfam" id="PF01256">
    <property type="entry name" value="Carb_kinase"/>
    <property type="match status" value="1"/>
</dbReference>
<evidence type="ECO:0000256" key="1">
    <source>
        <dbReference type="ARBA" id="ARBA00000013"/>
    </source>
</evidence>
<evidence type="ECO:0000256" key="17">
    <source>
        <dbReference type="HAMAP-Rule" id="MF_01965"/>
    </source>
</evidence>
<comment type="similarity">
    <text evidence="3 19">In the N-terminal section; belongs to the NnrE/AIBP family.</text>
</comment>
<dbReference type="InterPro" id="IPR029056">
    <property type="entry name" value="Ribokinase-like"/>
</dbReference>
<accession>A0A841GU72</accession>
<feature type="binding site" evidence="18">
    <location>
        <position position="157"/>
    </location>
    <ligand>
        <name>(6S)-NADPHX</name>
        <dbReference type="ChEBI" id="CHEBI:64076"/>
    </ligand>
</feature>
<evidence type="ECO:0000256" key="6">
    <source>
        <dbReference type="ARBA" id="ARBA00022741"/>
    </source>
</evidence>
<dbReference type="PANTHER" id="PTHR12592">
    <property type="entry name" value="ATP-DEPENDENT (S)-NAD(P)H-HYDRATE DEHYDRATASE FAMILY MEMBER"/>
    <property type="match status" value="1"/>
</dbReference>
<feature type="binding site" evidence="18">
    <location>
        <position position="139"/>
    </location>
    <ligand>
        <name>(6S)-NADPHX</name>
        <dbReference type="ChEBI" id="CHEBI:64076"/>
    </ligand>
</feature>
<dbReference type="InterPro" id="IPR000631">
    <property type="entry name" value="CARKD"/>
</dbReference>
<evidence type="ECO:0000256" key="8">
    <source>
        <dbReference type="ARBA" id="ARBA00022857"/>
    </source>
</evidence>
<keyword evidence="5 18" id="KW-0479">Metal-binding</keyword>
<feature type="binding site" evidence="17">
    <location>
        <begin position="403"/>
        <end position="407"/>
    </location>
    <ligand>
        <name>AMP</name>
        <dbReference type="ChEBI" id="CHEBI:456215"/>
    </ligand>
</feature>
<evidence type="ECO:0000256" key="9">
    <source>
        <dbReference type="ARBA" id="ARBA00022958"/>
    </source>
</evidence>
<evidence type="ECO:0000259" key="20">
    <source>
        <dbReference type="PROSITE" id="PS51383"/>
    </source>
</evidence>
<keyword evidence="11 18" id="KW-0413">Isomerase</keyword>
<dbReference type="Pfam" id="PF03853">
    <property type="entry name" value="YjeF_N"/>
    <property type="match status" value="1"/>
</dbReference>
<evidence type="ECO:0000256" key="14">
    <source>
        <dbReference type="ARBA" id="ARBA00025153"/>
    </source>
</evidence>
<dbReference type="PROSITE" id="PS51385">
    <property type="entry name" value="YJEF_N"/>
    <property type="match status" value="1"/>
</dbReference>
<comment type="caution">
    <text evidence="22">The sequence shown here is derived from an EMBL/GenBank/DDBJ whole genome shotgun (WGS) entry which is preliminary data.</text>
</comment>
<dbReference type="PANTHER" id="PTHR12592:SF0">
    <property type="entry name" value="ATP-DEPENDENT (S)-NAD(P)H-HYDRATE DEHYDRATASE"/>
    <property type="match status" value="1"/>
</dbReference>
<proteinExistence type="inferred from homology"/>
<evidence type="ECO:0000256" key="19">
    <source>
        <dbReference type="PIRNR" id="PIRNR017184"/>
    </source>
</evidence>
<reference evidence="22 23" key="1">
    <citation type="submission" date="2020-08" db="EMBL/GenBank/DDBJ databases">
        <title>Genomic Encyclopedia of Type Strains, Phase IV (KMG-IV): sequencing the most valuable type-strain genomes for metagenomic binning, comparative biology and taxonomic classification.</title>
        <authorList>
            <person name="Goeker M."/>
        </authorList>
    </citation>
    <scope>NUCLEOTIDE SEQUENCE [LARGE SCALE GENOMIC DNA]</scope>
    <source>
        <strain evidence="22 23">DSM 29007</strain>
    </source>
</reference>
<protein>
    <recommendedName>
        <fullName evidence="19">Bifunctional NAD(P)H-hydrate repair enzyme</fullName>
    </recommendedName>
    <alternativeName>
        <fullName evidence="19">Nicotinamide nucleotide repair protein</fullName>
    </alternativeName>
    <domain>
        <recommendedName>
            <fullName evidence="19">ADP-dependent (S)-NAD(P)H-hydrate dehydratase</fullName>
            <ecNumber evidence="19">4.2.1.136</ecNumber>
        </recommendedName>
        <alternativeName>
            <fullName evidence="19">ADP-dependent NAD(P)HX dehydratase</fullName>
        </alternativeName>
    </domain>
    <domain>
        <recommendedName>
            <fullName evidence="19">NAD(P)H-hydrate epimerase</fullName>
            <ecNumber evidence="19">5.1.99.6</ecNumber>
        </recommendedName>
    </domain>
</protein>
<dbReference type="AlphaFoldDB" id="A0A841GU72"/>
<comment type="function">
    <text evidence="17">Catalyzes the dehydration of the S-form of NAD(P)HX at the expense of ADP, which is converted to AMP. Together with NAD(P)HX epimerase, which catalyzes the epimerization of the S- and R-forms, the enzyme allows the repair of both epimers of NAD(P)HX, a damaged form of NAD(P)H that is a result of enzymatic or heat-dependent hydration.</text>
</comment>
<feature type="binding site" evidence="17">
    <location>
        <position position="255"/>
    </location>
    <ligand>
        <name>(6S)-NADPHX</name>
        <dbReference type="ChEBI" id="CHEBI:64076"/>
    </ligand>
</feature>
<evidence type="ECO:0000256" key="11">
    <source>
        <dbReference type="ARBA" id="ARBA00023235"/>
    </source>
</evidence>
<dbReference type="InterPro" id="IPR030677">
    <property type="entry name" value="Nnr"/>
</dbReference>
<evidence type="ECO:0000256" key="10">
    <source>
        <dbReference type="ARBA" id="ARBA00023027"/>
    </source>
</evidence>
<evidence type="ECO:0000256" key="15">
    <source>
        <dbReference type="ARBA" id="ARBA00048238"/>
    </source>
</evidence>
<gene>
    <name evidence="17" type="primary">nnrD</name>
    <name evidence="18" type="synonym">nnrE</name>
    <name evidence="22" type="ORF">HNQ61_001878</name>
</gene>
<keyword evidence="13" id="KW-0511">Multifunctional enzyme</keyword>
<feature type="binding site" evidence="18">
    <location>
        <begin position="128"/>
        <end position="134"/>
    </location>
    <ligand>
        <name>(6S)-NADPHX</name>
        <dbReference type="ChEBI" id="CHEBI:64076"/>
    </ligand>
</feature>
<dbReference type="Proteomes" id="UP000582837">
    <property type="component" value="Unassembled WGS sequence"/>
</dbReference>
<feature type="binding site" evidence="18">
    <location>
        <position position="66"/>
    </location>
    <ligand>
        <name>K(+)</name>
        <dbReference type="ChEBI" id="CHEBI:29103"/>
    </ligand>
</feature>
<comment type="similarity">
    <text evidence="17">Belongs to the NnrD/CARKD family.</text>
</comment>
<feature type="domain" description="YjeF N-terminal" evidence="21">
    <location>
        <begin position="18"/>
        <end position="214"/>
    </location>
</feature>
<evidence type="ECO:0000256" key="7">
    <source>
        <dbReference type="ARBA" id="ARBA00022840"/>
    </source>
</evidence>
<keyword evidence="10 17" id="KW-0520">NAD</keyword>
<dbReference type="GO" id="GO:0005524">
    <property type="term" value="F:ATP binding"/>
    <property type="evidence" value="ECO:0007669"/>
    <property type="project" value="UniProtKB-UniRule"/>
</dbReference>
<comment type="caution">
    <text evidence="17">Lacks conserved residue(s) required for the propagation of feature annotation.</text>
</comment>
<name>A0A841GU72_9BACT</name>
<organism evidence="22 23">
    <name type="scientific">Longimicrobium terrae</name>
    <dbReference type="NCBI Taxonomy" id="1639882"/>
    <lineage>
        <taxon>Bacteria</taxon>
        <taxon>Pseudomonadati</taxon>
        <taxon>Gemmatimonadota</taxon>
        <taxon>Longimicrobiia</taxon>
        <taxon>Longimicrobiales</taxon>
        <taxon>Longimicrobiaceae</taxon>
        <taxon>Longimicrobium</taxon>
    </lineage>
</organism>
<feature type="binding site" evidence="17">
    <location>
        <position position="366"/>
    </location>
    <ligand>
        <name>(6S)-NADPHX</name>
        <dbReference type="ChEBI" id="CHEBI:64076"/>
    </ligand>
</feature>
<comment type="catalytic activity">
    <reaction evidence="2 18 19">
        <text>(6R)-NADPHX = (6S)-NADPHX</text>
        <dbReference type="Rhea" id="RHEA:32227"/>
        <dbReference type="ChEBI" id="CHEBI:64076"/>
        <dbReference type="ChEBI" id="CHEBI:64077"/>
        <dbReference type="EC" id="5.1.99.6"/>
    </reaction>
</comment>
<comment type="similarity">
    <text evidence="18">Belongs to the NnrE/AIBP family.</text>
</comment>
<comment type="cofactor">
    <cofactor evidence="18 19">
        <name>K(+)</name>
        <dbReference type="ChEBI" id="CHEBI:29103"/>
    </cofactor>
    <text evidence="18 19">Binds 1 potassium ion per subunit.</text>
</comment>
<dbReference type="Gene3D" id="3.40.1190.20">
    <property type="match status" value="1"/>
</dbReference>
<feature type="binding site" evidence="18">
    <location>
        <position position="160"/>
    </location>
    <ligand>
        <name>K(+)</name>
        <dbReference type="ChEBI" id="CHEBI:29103"/>
    </ligand>
</feature>
<dbReference type="InterPro" id="IPR004443">
    <property type="entry name" value="YjeF_N_dom"/>
</dbReference>
<comment type="subunit">
    <text evidence="17">Homotetramer.</text>
</comment>
<dbReference type="PIRSF" id="PIRSF017184">
    <property type="entry name" value="Nnr"/>
    <property type="match status" value="1"/>
</dbReference>
<evidence type="ECO:0000313" key="23">
    <source>
        <dbReference type="Proteomes" id="UP000582837"/>
    </source>
</evidence>
<dbReference type="GO" id="GO:0052856">
    <property type="term" value="F:NAD(P)HX epimerase activity"/>
    <property type="evidence" value="ECO:0007669"/>
    <property type="project" value="UniProtKB-UniRule"/>
</dbReference>
<dbReference type="SUPFAM" id="SSF64153">
    <property type="entry name" value="YjeF N-terminal domain-like"/>
    <property type="match status" value="1"/>
</dbReference>
<dbReference type="NCBIfam" id="TIGR00196">
    <property type="entry name" value="yjeF_cterm"/>
    <property type="match status" value="1"/>
</dbReference>
<dbReference type="RefSeq" id="WP_170035655.1">
    <property type="nucleotide sequence ID" value="NZ_JABDTL010000001.1"/>
</dbReference>
<comment type="function">
    <text evidence="18">Catalyzes the epimerization of the S- and R-forms of NAD(P)HX, a damaged form of NAD(P)H that is a result of enzymatic or heat-dependent hydration. This is a prerequisite for the S-specific NAD(P)H-hydrate dehydratase to allow the repair of both epimers of NAD(P)HX.</text>
</comment>
<evidence type="ECO:0000256" key="5">
    <source>
        <dbReference type="ARBA" id="ARBA00022723"/>
    </source>
</evidence>
<dbReference type="GO" id="GO:0052855">
    <property type="term" value="F:ADP-dependent NAD(P)H-hydrate dehydratase activity"/>
    <property type="evidence" value="ECO:0007669"/>
    <property type="project" value="UniProtKB-UniRule"/>
</dbReference>
<dbReference type="GO" id="GO:0110051">
    <property type="term" value="P:metabolite repair"/>
    <property type="evidence" value="ECO:0007669"/>
    <property type="project" value="TreeGrafter"/>
</dbReference>
<comment type="cofactor">
    <cofactor evidence="17">
        <name>Mg(2+)</name>
        <dbReference type="ChEBI" id="CHEBI:18420"/>
    </cofactor>
</comment>
<evidence type="ECO:0000256" key="13">
    <source>
        <dbReference type="ARBA" id="ARBA00023268"/>
    </source>
</evidence>
<keyword evidence="9 18" id="KW-0630">Potassium</keyword>
<comment type="catalytic activity">
    <reaction evidence="15 17 19">
        <text>(6S)-NADHX + ADP = AMP + phosphate + NADH + H(+)</text>
        <dbReference type="Rhea" id="RHEA:32223"/>
        <dbReference type="ChEBI" id="CHEBI:15378"/>
        <dbReference type="ChEBI" id="CHEBI:43474"/>
        <dbReference type="ChEBI" id="CHEBI:57945"/>
        <dbReference type="ChEBI" id="CHEBI:64074"/>
        <dbReference type="ChEBI" id="CHEBI:456215"/>
        <dbReference type="ChEBI" id="CHEBI:456216"/>
        <dbReference type="EC" id="4.2.1.136"/>
    </reaction>
</comment>
<dbReference type="GO" id="GO:0046872">
    <property type="term" value="F:metal ion binding"/>
    <property type="evidence" value="ECO:0007669"/>
    <property type="project" value="UniProtKB-UniRule"/>
</dbReference>
<evidence type="ECO:0000256" key="18">
    <source>
        <dbReference type="HAMAP-Rule" id="MF_01966"/>
    </source>
</evidence>
<keyword evidence="23" id="KW-1185">Reference proteome</keyword>
<comment type="catalytic activity">
    <reaction evidence="1 18 19">
        <text>(6R)-NADHX = (6S)-NADHX</text>
        <dbReference type="Rhea" id="RHEA:32215"/>
        <dbReference type="ChEBI" id="CHEBI:64074"/>
        <dbReference type="ChEBI" id="CHEBI:64075"/>
        <dbReference type="EC" id="5.1.99.6"/>
    </reaction>
</comment>
<feature type="domain" description="YjeF C-terminal" evidence="20">
    <location>
        <begin position="220"/>
        <end position="489"/>
    </location>
</feature>
<feature type="binding site" evidence="17">
    <location>
        <position position="432"/>
    </location>
    <ligand>
        <name>AMP</name>
        <dbReference type="ChEBI" id="CHEBI:456215"/>
    </ligand>
</feature>
<evidence type="ECO:0000313" key="22">
    <source>
        <dbReference type="EMBL" id="MBB6070259.1"/>
    </source>
</evidence>
<comment type="similarity">
    <text evidence="4 19">In the C-terminal section; belongs to the NnrD/CARKD family.</text>
</comment>
<sequence length="509" mass="51444">MSRFSGSTDVPVLTADEMRAWDSSTIRRTGIPERVLMETAARAAASVVDRLYPHGRVAVAVGSGNNGGDALVLARTLAAWGRDVIAVQAGSRMPDEALLHGWRIPVVPAEGAAEAFGGAATIVDGLLGTGATGAPREAYALVIRAMNDSARPVVALDGPSGVDLTTGAAPGEAVRAAVTVTFGAPKRGLLLFPGRGLAGRIVAVEVGFAPREGDAARLITPAWAHQLLPAVPPDAHKGRMGRVVIVAGRAGMAGACVLAGTGALRAGAGMAVLVTPEANRVIVQSALPEALYTDRDTADAMEVQRGAAAVVAGPAMGTDDDSLAFLDAIARGSDVPLLLDADALTLLARDPGLRERMDRPLLLTPHPGEAGRLLSSSIKEITADPFAAAAALAERFRCAVLLKGTPSLVAETGRGTRVNVAGHAGLATGGNGDVLGGVIGALLARGMEPADAAAAGLYFSGRAAELAGRGRGLLPTDVADVLPDALLKVPVPGSSLNLPGILLDLPAAV</sequence>
<feature type="binding site" evidence="18">
    <location>
        <begin position="65"/>
        <end position="69"/>
    </location>
    <ligand>
        <name>(6S)-NADPHX</name>
        <dbReference type="ChEBI" id="CHEBI:64076"/>
    </ligand>
</feature>
<dbReference type="Gene3D" id="3.40.50.10260">
    <property type="entry name" value="YjeF N-terminal domain"/>
    <property type="match status" value="1"/>
</dbReference>
<dbReference type="PROSITE" id="PS51383">
    <property type="entry name" value="YJEF_C_3"/>
    <property type="match status" value="1"/>
</dbReference>
<keyword evidence="8 17" id="KW-0521">NADP</keyword>
<dbReference type="NCBIfam" id="TIGR00197">
    <property type="entry name" value="yjeF_nterm"/>
    <property type="match status" value="1"/>
</dbReference>
<evidence type="ECO:0000256" key="4">
    <source>
        <dbReference type="ARBA" id="ARBA00009524"/>
    </source>
</evidence>
<dbReference type="SUPFAM" id="SSF53613">
    <property type="entry name" value="Ribokinase-like"/>
    <property type="match status" value="1"/>
</dbReference>
<dbReference type="InterPro" id="IPR036652">
    <property type="entry name" value="YjeF_N_dom_sf"/>
</dbReference>
<evidence type="ECO:0000259" key="21">
    <source>
        <dbReference type="PROSITE" id="PS51385"/>
    </source>
</evidence>
<evidence type="ECO:0000256" key="2">
    <source>
        <dbReference type="ARBA" id="ARBA00000909"/>
    </source>
</evidence>
<dbReference type="GO" id="GO:0046496">
    <property type="term" value="P:nicotinamide nucleotide metabolic process"/>
    <property type="evidence" value="ECO:0007669"/>
    <property type="project" value="UniProtKB-UniRule"/>
</dbReference>
<keyword evidence="7 17" id="KW-0067">ATP-binding</keyword>
<dbReference type="HAMAP" id="MF_01965">
    <property type="entry name" value="NADHX_dehydratase"/>
    <property type="match status" value="1"/>
</dbReference>
<dbReference type="EC" id="4.2.1.136" evidence="19"/>
<evidence type="ECO:0000256" key="12">
    <source>
        <dbReference type="ARBA" id="ARBA00023239"/>
    </source>
</evidence>
<comment type="catalytic activity">
    <reaction evidence="16 17 19">
        <text>(6S)-NADPHX + ADP = AMP + phosphate + NADPH + H(+)</text>
        <dbReference type="Rhea" id="RHEA:32235"/>
        <dbReference type="ChEBI" id="CHEBI:15378"/>
        <dbReference type="ChEBI" id="CHEBI:43474"/>
        <dbReference type="ChEBI" id="CHEBI:57783"/>
        <dbReference type="ChEBI" id="CHEBI:64076"/>
        <dbReference type="ChEBI" id="CHEBI:456215"/>
        <dbReference type="ChEBI" id="CHEBI:456216"/>
        <dbReference type="EC" id="4.2.1.136"/>
    </reaction>
</comment>
<feature type="binding site" evidence="18">
    <location>
        <position position="124"/>
    </location>
    <ligand>
        <name>K(+)</name>
        <dbReference type="ChEBI" id="CHEBI:29103"/>
    </ligand>
</feature>
<evidence type="ECO:0000256" key="16">
    <source>
        <dbReference type="ARBA" id="ARBA00049209"/>
    </source>
</evidence>
<dbReference type="EMBL" id="JACHIA010000004">
    <property type="protein sequence ID" value="MBB6070259.1"/>
    <property type="molecule type" value="Genomic_DNA"/>
</dbReference>
<keyword evidence="12 17" id="KW-0456">Lyase</keyword>
<feature type="binding site" evidence="17">
    <location>
        <position position="433"/>
    </location>
    <ligand>
        <name>(6S)-NADPHX</name>
        <dbReference type="ChEBI" id="CHEBI:64076"/>
    </ligand>
</feature>
<evidence type="ECO:0000256" key="3">
    <source>
        <dbReference type="ARBA" id="ARBA00006001"/>
    </source>
</evidence>
<comment type="function">
    <text evidence="14 19">Bifunctional enzyme that catalyzes the epimerization of the S- and R-forms of NAD(P)HX and the dehydration of the S-form of NAD(P)HX at the expense of ADP, which is converted to AMP. This allows the repair of both epimers of NAD(P)HX, a damaged form of NAD(P)H that is a result of enzymatic or heat-dependent hydration.</text>
</comment>
<dbReference type="EC" id="5.1.99.6" evidence="19"/>
<keyword evidence="6 17" id="KW-0547">Nucleotide-binding</keyword>